<comment type="similarity">
    <text evidence="2">Belongs to the acyltransferase 3 family.</text>
</comment>
<dbReference type="GO" id="GO:0005886">
    <property type="term" value="C:plasma membrane"/>
    <property type="evidence" value="ECO:0007669"/>
    <property type="project" value="UniProtKB-SubCell"/>
</dbReference>
<keyword evidence="9" id="KW-0808">Transferase</keyword>
<feature type="transmembrane region" description="Helical" evidence="7">
    <location>
        <begin position="12"/>
        <end position="30"/>
    </location>
</feature>
<dbReference type="EMBL" id="CP036281">
    <property type="protein sequence ID" value="QDU80221.1"/>
    <property type="molecule type" value="Genomic_DNA"/>
</dbReference>
<feature type="transmembrane region" description="Helical" evidence="7">
    <location>
        <begin position="235"/>
        <end position="252"/>
    </location>
</feature>
<evidence type="ECO:0000256" key="6">
    <source>
        <dbReference type="ARBA" id="ARBA00023136"/>
    </source>
</evidence>
<keyword evidence="4 7" id="KW-0812">Transmembrane</keyword>
<feature type="domain" description="Acyltransferase 3" evidence="8">
    <location>
        <begin position="8"/>
        <end position="309"/>
    </location>
</feature>
<keyword evidence="6 7" id="KW-0472">Membrane</keyword>
<organism evidence="9 10">
    <name type="scientific">Polystyrenella longa</name>
    <dbReference type="NCBI Taxonomy" id="2528007"/>
    <lineage>
        <taxon>Bacteria</taxon>
        <taxon>Pseudomonadati</taxon>
        <taxon>Planctomycetota</taxon>
        <taxon>Planctomycetia</taxon>
        <taxon>Planctomycetales</taxon>
        <taxon>Planctomycetaceae</taxon>
        <taxon>Polystyrenella</taxon>
    </lineage>
</organism>
<evidence type="ECO:0000256" key="3">
    <source>
        <dbReference type="ARBA" id="ARBA00022475"/>
    </source>
</evidence>
<dbReference type="OrthoDB" id="265992at2"/>
<feature type="transmembrane region" description="Helical" evidence="7">
    <location>
        <begin position="100"/>
        <end position="129"/>
    </location>
</feature>
<evidence type="ECO:0000256" key="1">
    <source>
        <dbReference type="ARBA" id="ARBA00004651"/>
    </source>
</evidence>
<dbReference type="GO" id="GO:0009246">
    <property type="term" value="P:enterobacterial common antigen biosynthetic process"/>
    <property type="evidence" value="ECO:0007669"/>
    <property type="project" value="TreeGrafter"/>
</dbReference>
<evidence type="ECO:0000256" key="4">
    <source>
        <dbReference type="ARBA" id="ARBA00022692"/>
    </source>
</evidence>
<dbReference type="InterPro" id="IPR002656">
    <property type="entry name" value="Acyl_transf_3_dom"/>
</dbReference>
<reference evidence="9 10" key="1">
    <citation type="submission" date="2019-02" db="EMBL/GenBank/DDBJ databases">
        <title>Deep-cultivation of Planctomycetes and their phenomic and genomic characterization uncovers novel biology.</title>
        <authorList>
            <person name="Wiegand S."/>
            <person name="Jogler M."/>
            <person name="Boedeker C."/>
            <person name="Pinto D."/>
            <person name="Vollmers J."/>
            <person name="Rivas-Marin E."/>
            <person name="Kohn T."/>
            <person name="Peeters S.H."/>
            <person name="Heuer A."/>
            <person name="Rast P."/>
            <person name="Oberbeckmann S."/>
            <person name="Bunk B."/>
            <person name="Jeske O."/>
            <person name="Meyerdierks A."/>
            <person name="Storesund J.E."/>
            <person name="Kallscheuer N."/>
            <person name="Luecker S."/>
            <person name="Lage O.M."/>
            <person name="Pohl T."/>
            <person name="Merkel B.J."/>
            <person name="Hornburger P."/>
            <person name="Mueller R.-W."/>
            <person name="Bruemmer F."/>
            <person name="Labrenz M."/>
            <person name="Spormann A.M."/>
            <person name="Op den Camp H."/>
            <person name="Overmann J."/>
            <person name="Amann R."/>
            <person name="Jetten M.S.M."/>
            <person name="Mascher T."/>
            <person name="Medema M.H."/>
            <person name="Devos D.P."/>
            <person name="Kaster A.-K."/>
            <person name="Ovreas L."/>
            <person name="Rohde M."/>
            <person name="Galperin M.Y."/>
            <person name="Jogler C."/>
        </authorList>
    </citation>
    <scope>NUCLEOTIDE SEQUENCE [LARGE SCALE GENOMIC DNA]</scope>
    <source>
        <strain evidence="9 10">Pla110</strain>
    </source>
</reference>
<feature type="transmembrane region" description="Helical" evidence="7">
    <location>
        <begin position="42"/>
        <end position="60"/>
    </location>
</feature>
<dbReference type="RefSeq" id="WP_144995438.1">
    <property type="nucleotide sequence ID" value="NZ_CP036281.1"/>
</dbReference>
<comment type="subcellular location">
    <subcellularLocation>
        <location evidence="1">Cell membrane</location>
        <topology evidence="1">Multi-pass membrane protein</topology>
    </subcellularLocation>
</comment>
<feature type="transmembrane region" description="Helical" evidence="7">
    <location>
        <begin position="294"/>
        <end position="311"/>
    </location>
</feature>
<evidence type="ECO:0000259" key="8">
    <source>
        <dbReference type="Pfam" id="PF01757"/>
    </source>
</evidence>
<protein>
    <submittedName>
        <fullName evidence="9">Acyltransferase family protein</fullName>
    </submittedName>
</protein>
<dbReference type="KEGG" id="plon:Pla110_19450"/>
<evidence type="ECO:0000313" key="9">
    <source>
        <dbReference type="EMBL" id="QDU80221.1"/>
    </source>
</evidence>
<dbReference type="GO" id="GO:0016413">
    <property type="term" value="F:O-acetyltransferase activity"/>
    <property type="evidence" value="ECO:0007669"/>
    <property type="project" value="TreeGrafter"/>
</dbReference>
<name>A0A518CLV5_9PLAN</name>
<keyword evidence="10" id="KW-1185">Reference proteome</keyword>
<sequence>MSERQRNLSLDIAKLVLIGMVVAIHCEFLKEYDRIGYYLYDGLFRIAVPCFLLINGYFFYKFVDTKPRAWVIGVLERYAFWMMFYSFMWLRPDEYNVKSIALIIEYIILGFNHLWYLSAIIGASLLTLLTRKLPDWVRFASIIILYLCGYGLQYFREWQAFENPIMQFVFETPLVYRNFLFVGFPFFIMGYLINKYKMVENCNAIWPLLGIAFGVPAILFESHLNMEWSGRPDPLELLFPLIWVCPAIFILIMKSPVMRPATSLGYYANGIYFIHIFFLAIFKKFIHIDPVPRTLAVFAISFIATFFLIRLNKKFPFIL</sequence>
<feature type="transmembrane region" description="Helical" evidence="7">
    <location>
        <begin position="264"/>
        <end position="282"/>
    </location>
</feature>
<dbReference type="AlphaFoldDB" id="A0A518CLV5"/>
<feature type="transmembrane region" description="Helical" evidence="7">
    <location>
        <begin position="175"/>
        <end position="193"/>
    </location>
</feature>
<evidence type="ECO:0000256" key="7">
    <source>
        <dbReference type="SAM" id="Phobius"/>
    </source>
</evidence>
<gene>
    <name evidence="9" type="ORF">Pla110_19450</name>
</gene>
<keyword evidence="5 7" id="KW-1133">Transmembrane helix</keyword>
<dbReference type="PANTHER" id="PTHR40074">
    <property type="entry name" value="O-ACETYLTRANSFERASE WECH"/>
    <property type="match status" value="1"/>
</dbReference>
<keyword evidence="3" id="KW-1003">Cell membrane</keyword>
<dbReference type="Pfam" id="PF01757">
    <property type="entry name" value="Acyl_transf_3"/>
    <property type="match status" value="1"/>
</dbReference>
<dbReference type="PANTHER" id="PTHR40074:SF2">
    <property type="entry name" value="O-ACETYLTRANSFERASE WECH"/>
    <property type="match status" value="1"/>
</dbReference>
<evidence type="ECO:0000256" key="2">
    <source>
        <dbReference type="ARBA" id="ARBA00007400"/>
    </source>
</evidence>
<dbReference type="Proteomes" id="UP000317178">
    <property type="component" value="Chromosome"/>
</dbReference>
<feature type="transmembrane region" description="Helical" evidence="7">
    <location>
        <begin position="69"/>
        <end position="88"/>
    </location>
</feature>
<evidence type="ECO:0000256" key="5">
    <source>
        <dbReference type="ARBA" id="ARBA00022989"/>
    </source>
</evidence>
<keyword evidence="9" id="KW-0012">Acyltransferase</keyword>
<feature type="transmembrane region" description="Helical" evidence="7">
    <location>
        <begin position="205"/>
        <end position="223"/>
    </location>
</feature>
<evidence type="ECO:0000313" key="10">
    <source>
        <dbReference type="Proteomes" id="UP000317178"/>
    </source>
</evidence>
<proteinExistence type="inferred from homology"/>
<feature type="transmembrane region" description="Helical" evidence="7">
    <location>
        <begin position="136"/>
        <end position="155"/>
    </location>
</feature>
<accession>A0A518CLV5</accession>